<keyword evidence="2" id="KW-1185">Reference proteome</keyword>
<sequence length="67" mass="7452">MIDSTLKQKLRVNVLTRRDQTDLARPHPAGEQLHIVLVWGGFSRKRANDTRPGGDVKVLGKIFLACG</sequence>
<protein>
    <submittedName>
        <fullName evidence="1">Uncharacterized protein</fullName>
    </submittedName>
</protein>
<accession>A0A1L7D5L3</accession>
<dbReference type="Proteomes" id="UP000185491">
    <property type="component" value="Chromosome"/>
</dbReference>
<organism evidence="1 2">
    <name type="scientific">Corynebacterium phocae</name>
    <dbReference type="NCBI Taxonomy" id="161895"/>
    <lineage>
        <taxon>Bacteria</taxon>
        <taxon>Bacillati</taxon>
        <taxon>Actinomycetota</taxon>
        <taxon>Actinomycetes</taxon>
        <taxon>Mycobacteriales</taxon>
        <taxon>Corynebacteriaceae</taxon>
        <taxon>Corynebacterium</taxon>
    </lineage>
</organism>
<reference evidence="1 2" key="1">
    <citation type="submission" date="2014-08" db="EMBL/GenBank/DDBJ databases">
        <title>Complete genome sequence of Corynebacterium phocae M408/89/1(T)(=DSM 44612(T)), isolated from the common seal (Phoca vitulina).</title>
        <authorList>
            <person name="Ruckert C."/>
            <person name="Albersmeier A."/>
            <person name="Winkler A."/>
            <person name="Kalinowski J."/>
        </authorList>
    </citation>
    <scope>NUCLEOTIDE SEQUENCE [LARGE SCALE GENOMIC DNA]</scope>
    <source>
        <strain evidence="1 2">M408/89/1</strain>
    </source>
</reference>
<dbReference type="STRING" id="161895.CPHO_11450"/>
<dbReference type="AlphaFoldDB" id="A0A1L7D5L3"/>
<proteinExistence type="predicted"/>
<gene>
    <name evidence="1" type="ORF">CPHO_11450</name>
</gene>
<dbReference type="EMBL" id="CP009249">
    <property type="protein sequence ID" value="APT93400.1"/>
    <property type="molecule type" value="Genomic_DNA"/>
</dbReference>
<name>A0A1L7D5L3_9CORY</name>
<evidence type="ECO:0000313" key="2">
    <source>
        <dbReference type="Proteomes" id="UP000185491"/>
    </source>
</evidence>
<dbReference type="KEGG" id="cpho:CPHO_11450"/>
<evidence type="ECO:0000313" key="1">
    <source>
        <dbReference type="EMBL" id="APT93400.1"/>
    </source>
</evidence>